<accession>A0A068V584</accession>
<dbReference type="SUPFAM" id="SSF52047">
    <property type="entry name" value="RNI-like"/>
    <property type="match status" value="1"/>
</dbReference>
<dbReference type="InterPro" id="IPR053781">
    <property type="entry name" value="F-box_AtFBL13-like"/>
</dbReference>
<dbReference type="CDD" id="cd22160">
    <property type="entry name" value="F-box_AtFBL13-like"/>
    <property type="match status" value="1"/>
</dbReference>
<sequence length="395" mass="45950">MKKSSKSKQKFVNMNQDRISNLPDSILCKILSFLDLKESIQTIELSKRWIPLWTYLPDLNFDFDRYRFQSPSPVWQSQQILLPYTHFVNQVLSHRDNSSSIHKFRLAFGVSVNVDPSFVYNCVDYAINHQVQELDIAAYHYPKPFQFPQCLFTCRSLQKLRLKSYSQSMIIPKPFCLPTLKSLHLERFEFMDGEPFCFPKEPFSSFENLQELTLNCCIVDGLAISASKLKVLELLFYGSLPQFSSESKMGTISAPNLTSFKFEGQVSLVCAMEDLPCLETVYVDLYPLLEHPYTDQIDEKMPMNLIKFLEQLKNAKYVTLSLSTVEVMYYFRPPFPISNFPFESQRFSSIHISLYSRVLIQIALFLTILIKWKNECHTIYFSCYTGKKGVGCNYN</sequence>
<evidence type="ECO:0000259" key="1">
    <source>
        <dbReference type="PROSITE" id="PS50181"/>
    </source>
</evidence>
<dbReference type="InterPro" id="IPR001810">
    <property type="entry name" value="F-box_dom"/>
</dbReference>
<dbReference type="PROSITE" id="PS50181">
    <property type="entry name" value="FBOX"/>
    <property type="match status" value="1"/>
</dbReference>
<evidence type="ECO:0000313" key="2">
    <source>
        <dbReference type="EMBL" id="CDP15816.1"/>
    </source>
</evidence>
<dbReference type="Proteomes" id="UP000295252">
    <property type="component" value="Chromosome II"/>
</dbReference>
<feature type="domain" description="F-box" evidence="1">
    <location>
        <begin position="16"/>
        <end position="66"/>
    </location>
</feature>
<dbReference type="STRING" id="49390.A0A068V584"/>
<dbReference type="Gene3D" id="1.20.1280.50">
    <property type="match status" value="1"/>
</dbReference>
<dbReference type="Gramene" id="CDP15816">
    <property type="protein sequence ID" value="CDP15816"/>
    <property type="gene ID" value="GSCOC_T00016676001"/>
</dbReference>
<organism evidence="2 3">
    <name type="scientific">Coffea canephora</name>
    <name type="common">Robusta coffee</name>
    <dbReference type="NCBI Taxonomy" id="49390"/>
    <lineage>
        <taxon>Eukaryota</taxon>
        <taxon>Viridiplantae</taxon>
        <taxon>Streptophyta</taxon>
        <taxon>Embryophyta</taxon>
        <taxon>Tracheophyta</taxon>
        <taxon>Spermatophyta</taxon>
        <taxon>Magnoliopsida</taxon>
        <taxon>eudicotyledons</taxon>
        <taxon>Gunneridae</taxon>
        <taxon>Pentapetalae</taxon>
        <taxon>asterids</taxon>
        <taxon>lamiids</taxon>
        <taxon>Gentianales</taxon>
        <taxon>Rubiaceae</taxon>
        <taxon>Ixoroideae</taxon>
        <taxon>Gardenieae complex</taxon>
        <taxon>Bertiereae - Coffeeae clade</taxon>
        <taxon>Coffeeae</taxon>
        <taxon>Coffea</taxon>
    </lineage>
</organism>
<evidence type="ECO:0000313" key="3">
    <source>
        <dbReference type="Proteomes" id="UP000295252"/>
    </source>
</evidence>
<dbReference type="InterPro" id="IPR055357">
    <property type="entry name" value="LRR_At1g61320_AtMIF1"/>
</dbReference>
<dbReference type="InterPro" id="IPR036047">
    <property type="entry name" value="F-box-like_dom_sf"/>
</dbReference>
<dbReference type="InParanoid" id="A0A068V584"/>
<gene>
    <name evidence="2" type="ORF">GSCOC_T00016676001</name>
</gene>
<dbReference type="SUPFAM" id="SSF81383">
    <property type="entry name" value="F-box domain"/>
    <property type="match status" value="1"/>
</dbReference>
<dbReference type="PANTHER" id="PTHR31900:SF32">
    <property type="entry name" value="F-BOX_RNI_FBD-LIKE DOMAIN PROTEIN"/>
    <property type="match status" value="1"/>
</dbReference>
<dbReference type="OMA" id="DICHILP"/>
<protein>
    <recommendedName>
        <fullName evidence="1">F-box domain-containing protein</fullName>
    </recommendedName>
</protein>
<name>A0A068V584_COFCA</name>
<dbReference type="PhylomeDB" id="A0A068V584"/>
<dbReference type="InterPro" id="IPR050232">
    <property type="entry name" value="FBL13/AtMIF1-like"/>
</dbReference>
<dbReference type="Pfam" id="PF00646">
    <property type="entry name" value="F-box"/>
    <property type="match status" value="1"/>
</dbReference>
<dbReference type="PANTHER" id="PTHR31900">
    <property type="entry name" value="F-BOX/RNI SUPERFAMILY PROTEIN-RELATED"/>
    <property type="match status" value="1"/>
</dbReference>
<dbReference type="Pfam" id="PF23622">
    <property type="entry name" value="LRR_At1g61320_AtMIF1"/>
    <property type="match status" value="1"/>
</dbReference>
<keyword evidence="3" id="KW-1185">Reference proteome</keyword>
<dbReference type="OrthoDB" id="1848700at2759"/>
<dbReference type="AlphaFoldDB" id="A0A068V584"/>
<dbReference type="Gene3D" id="3.80.10.10">
    <property type="entry name" value="Ribonuclease Inhibitor"/>
    <property type="match status" value="1"/>
</dbReference>
<reference evidence="3" key="1">
    <citation type="journal article" date="2014" name="Science">
        <title>The coffee genome provides insight into the convergent evolution of caffeine biosynthesis.</title>
        <authorList>
            <person name="Denoeud F."/>
            <person name="Carretero-Paulet L."/>
            <person name="Dereeper A."/>
            <person name="Droc G."/>
            <person name="Guyot R."/>
            <person name="Pietrella M."/>
            <person name="Zheng C."/>
            <person name="Alberti A."/>
            <person name="Anthony F."/>
            <person name="Aprea G."/>
            <person name="Aury J.M."/>
            <person name="Bento P."/>
            <person name="Bernard M."/>
            <person name="Bocs S."/>
            <person name="Campa C."/>
            <person name="Cenci A."/>
            <person name="Combes M.C."/>
            <person name="Crouzillat D."/>
            <person name="Da Silva C."/>
            <person name="Daddiego L."/>
            <person name="De Bellis F."/>
            <person name="Dussert S."/>
            <person name="Garsmeur O."/>
            <person name="Gayraud T."/>
            <person name="Guignon V."/>
            <person name="Jahn K."/>
            <person name="Jamilloux V."/>
            <person name="Joet T."/>
            <person name="Labadie K."/>
            <person name="Lan T."/>
            <person name="Leclercq J."/>
            <person name="Lepelley M."/>
            <person name="Leroy T."/>
            <person name="Li L.T."/>
            <person name="Librado P."/>
            <person name="Lopez L."/>
            <person name="Munoz A."/>
            <person name="Noel B."/>
            <person name="Pallavicini A."/>
            <person name="Perrotta G."/>
            <person name="Poncet V."/>
            <person name="Pot D."/>
            <person name="Priyono X."/>
            <person name="Rigoreau M."/>
            <person name="Rouard M."/>
            <person name="Rozas J."/>
            <person name="Tranchant-Dubreuil C."/>
            <person name="VanBuren R."/>
            <person name="Zhang Q."/>
            <person name="Andrade A.C."/>
            <person name="Argout X."/>
            <person name="Bertrand B."/>
            <person name="de Kochko A."/>
            <person name="Graziosi G."/>
            <person name="Henry R.J."/>
            <person name="Jayarama X."/>
            <person name="Ming R."/>
            <person name="Nagai C."/>
            <person name="Rounsley S."/>
            <person name="Sankoff D."/>
            <person name="Giuliano G."/>
            <person name="Albert V.A."/>
            <person name="Wincker P."/>
            <person name="Lashermes P."/>
        </authorList>
    </citation>
    <scope>NUCLEOTIDE SEQUENCE [LARGE SCALE GENOMIC DNA]</scope>
    <source>
        <strain evidence="3">cv. DH200-94</strain>
    </source>
</reference>
<dbReference type="EMBL" id="HG739194">
    <property type="protein sequence ID" value="CDP15816.1"/>
    <property type="molecule type" value="Genomic_DNA"/>
</dbReference>
<proteinExistence type="predicted"/>
<dbReference type="InterPro" id="IPR032675">
    <property type="entry name" value="LRR_dom_sf"/>
</dbReference>